<dbReference type="Proteomes" id="UP000008021">
    <property type="component" value="Chromosome 3"/>
</dbReference>
<evidence type="ECO:0000256" key="1">
    <source>
        <dbReference type="RuleBase" id="RU004915"/>
    </source>
</evidence>
<keyword evidence="4" id="KW-1185">Reference proteome</keyword>
<dbReference type="SUPFAM" id="SSF56371">
    <property type="entry name" value="Ribosome inactivating proteins (RIP)"/>
    <property type="match status" value="1"/>
</dbReference>
<dbReference type="Gramene" id="OMERI03G26320.1">
    <property type="protein sequence ID" value="OMERI03G26320.1"/>
    <property type="gene ID" value="OMERI03G26320"/>
</dbReference>
<dbReference type="Gene3D" id="3.40.420.10">
    <property type="entry name" value="Ricin (A subunit), domain 1"/>
    <property type="match status" value="1"/>
</dbReference>
<organism evidence="3">
    <name type="scientific">Oryza meridionalis</name>
    <dbReference type="NCBI Taxonomy" id="40149"/>
    <lineage>
        <taxon>Eukaryota</taxon>
        <taxon>Viridiplantae</taxon>
        <taxon>Streptophyta</taxon>
        <taxon>Embryophyta</taxon>
        <taxon>Tracheophyta</taxon>
        <taxon>Spermatophyta</taxon>
        <taxon>Magnoliopsida</taxon>
        <taxon>Liliopsida</taxon>
        <taxon>Poales</taxon>
        <taxon>Poaceae</taxon>
        <taxon>BOP clade</taxon>
        <taxon>Oryzoideae</taxon>
        <taxon>Oryzeae</taxon>
        <taxon>Oryzinae</taxon>
        <taxon>Oryza</taxon>
    </lineage>
</organism>
<dbReference type="GO" id="GO:0017148">
    <property type="term" value="P:negative regulation of translation"/>
    <property type="evidence" value="ECO:0007669"/>
    <property type="project" value="UniProtKB-KW"/>
</dbReference>
<keyword evidence="2" id="KW-0732">Signal</keyword>
<feature type="chain" id="PRO_5002356458" description="rRNA N-glycosylase" evidence="2">
    <location>
        <begin position="20"/>
        <end position="249"/>
    </location>
</feature>
<sequence>MAAALSFFLLLLLPAPLLLLPLAGNLPAAVLGEVRVERDLILVDLQDYGSGVGTLAVRPDVFSVAGFANRTGHWHALRGHEHLFRAAATTPLPFGSSYGDLVGGVNNLLGLPLGPPFTSYATVVLSGYDGGGGGGDEAAEAVKRALATLAVVVCEGQRLHPILETILTRGRGARVAAEHLPYIEHWDAMWEELKRWRRTGEWGGGPFAGELRERANIGSAEEALAVVGWTFRQLLLGDGSIPAMCRAEL</sequence>
<evidence type="ECO:0000313" key="3">
    <source>
        <dbReference type="EnsemblPlants" id="OMERI03G26320.1"/>
    </source>
</evidence>
<evidence type="ECO:0000256" key="2">
    <source>
        <dbReference type="SAM" id="SignalP"/>
    </source>
</evidence>
<protein>
    <recommendedName>
        <fullName evidence="1">rRNA N-glycosylase</fullName>
        <ecNumber evidence="1">3.2.2.22</ecNumber>
    </recommendedName>
</protein>
<dbReference type="AlphaFoldDB" id="A0A0E0D4Q7"/>
<dbReference type="EnsemblPlants" id="OMERI03G26320.1">
    <property type="protein sequence ID" value="OMERI03G26320.1"/>
    <property type="gene ID" value="OMERI03G26320"/>
</dbReference>
<dbReference type="PANTHER" id="PTHR33453:SF3">
    <property type="entry name" value="RRNA N-GLYCOSYLASE"/>
    <property type="match status" value="1"/>
</dbReference>
<keyword evidence="1" id="KW-0378">Hydrolase</keyword>
<keyword evidence="1" id="KW-0652">Protein synthesis inhibitor</keyword>
<proteinExistence type="inferred from homology"/>
<dbReference type="Pfam" id="PF00161">
    <property type="entry name" value="RIP"/>
    <property type="match status" value="1"/>
</dbReference>
<dbReference type="InterPro" id="IPR016138">
    <property type="entry name" value="Ribosome_inactivat_prot_sub1"/>
</dbReference>
<keyword evidence="1" id="KW-0800">Toxin</keyword>
<dbReference type="eggNOG" id="ENOG502R83X">
    <property type="taxonomic scope" value="Eukaryota"/>
</dbReference>
<dbReference type="GO" id="GO:0030598">
    <property type="term" value="F:rRNA N-glycosylase activity"/>
    <property type="evidence" value="ECO:0007669"/>
    <property type="project" value="UniProtKB-EC"/>
</dbReference>
<dbReference type="HOGENOM" id="CLU_074934_1_0_1"/>
<keyword evidence="1" id="KW-0611">Plant defense</keyword>
<dbReference type="STRING" id="40149.A0A0E0D4Q7"/>
<evidence type="ECO:0000313" key="4">
    <source>
        <dbReference type="Proteomes" id="UP000008021"/>
    </source>
</evidence>
<reference evidence="3" key="2">
    <citation type="submission" date="2018-05" db="EMBL/GenBank/DDBJ databases">
        <title>OmerRS3 (Oryza meridionalis Reference Sequence Version 3).</title>
        <authorList>
            <person name="Zhang J."/>
            <person name="Kudrna D."/>
            <person name="Lee S."/>
            <person name="Talag J."/>
            <person name="Welchert J."/>
            <person name="Wing R.A."/>
        </authorList>
    </citation>
    <scope>NUCLEOTIDE SEQUENCE [LARGE SCALE GENOMIC DNA]</scope>
    <source>
        <strain evidence="3">cv. OR44</strain>
    </source>
</reference>
<comment type="catalytic activity">
    <reaction evidence="1">
        <text>Endohydrolysis of the N-glycosidic bond at one specific adenosine on the 28S rRNA.</text>
        <dbReference type="EC" id="3.2.2.22"/>
    </reaction>
</comment>
<feature type="signal peptide" evidence="2">
    <location>
        <begin position="1"/>
        <end position="19"/>
    </location>
</feature>
<reference evidence="3" key="1">
    <citation type="submission" date="2015-04" db="UniProtKB">
        <authorList>
            <consortium name="EnsemblPlants"/>
        </authorList>
    </citation>
    <scope>IDENTIFICATION</scope>
</reference>
<dbReference type="InterPro" id="IPR001574">
    <property type="entry name" value="Ribosome_inactivat_prot"/>
</dbReference>
<dbReference type="EC" id="3.2.2.22" evidence="1"/>
<dbReference type="InterPro" id="IPR036041">
    <property type="entry name" value="Ribosome-inact_prot_sf"/>
</dbReference>
<comment type="similarity">
    <text evidence="1">Belongs to the ribosome-inactivating protein family.</text>
</comment>
<accession>A0A0E0D4Q7</accession>
<dbReference type="GO" id="GO:0090729">
    <property type="term" value="F:toxin activity"/>
    <property type="evidence" value="ECO:0007669"/>
    <property type="project" value="UniProtKB-KW"/>
</dbReference>
<name>A0A0E0D4Q7_9ORYZ</name>
<dbReference type="GO" id="GO:0006952">
    <property type="term" value="P:defense response"/>
    <property type="evidence" value="ECO:0007669"/>
    <property type="project" value="UniProtKB-KW"/>
</dbReference>
<dbReference type="PANTHER" id="PTHR33453">
    <property type="match status" value="1"/>
</dbReference>